<dbReference type="EMBL" id="WVUD01000015">
    <property type="protein sequence ID" value="MYL83459.1"/>
    <property type="molecule type" value="Genomic_DNA"/>
</dbReference>
<evidence type="ECO:0000313" key="2">
    <source>
        <dbReference type="Proteomes" id="UP000482487"/>
    </source>
</evidence>
<evidence type="ECO:0000313" key="1">
    <source>
        <dbReference type="EMBL" id="MYL83459.1"/>
    </source>
</evidence>
<dbReference type="Proteomes" id="UP000482487">
    <property type="component" value="Unassembled WGS sequence"/>
</dbReference>
<keyword evidence="2" id="KW-1185">Reference proteome</keyword>
<accession>A0A7C9INV6</accession>
<sequence length="85" mass="10302">MSRKTCLWDNTHKFNCKVGEEWKFLCKSCYAKHYVPVKDKYTMNEFKYNIKAIKAAEKARFDSNCETFHQNLQEERDLEAYFCKK</sequence>
<comment type="caution">
    <text evidence="1">The sequence shown here is derived from an EMBL/GenBank/DDBJ whole genome shotgun (WGS) entry which is preliminary data.</text>
</comment>
<gene>
    <name evidence="1" type="ORF">GTA51_10010</name>
</gene>
<reference evidence="1 2" key="1">
    <citation type="submission" date="2020-01" db="EMBL/GenBank/DDBJ databases">
        <title>Genome sequence of Desulfovibrio aerotolerans DSM 16695(T).</title>
        <authorList>
            <person name="Karnachuk O."/>
            <person name="Avakyan M."/>
            <person name="Mardanov A."/>
            <person name="Kadnikov V."/>
            <person name="Ravin N."/>
        </authorList>
    </citation>
    <scope>NUCLEOTIDE SEQUENCE [LARGE SCALE GENOMIC DNA]</scope>
    <source>
        <strain evidence="1 2">DSM 16695</strain>
    </source>
</reference>
<organism evidence="1 2">
    <name type="scientific">Solidesulfovibrio aerotolerans</name>
    <dbReference type="NCBI Taxonomy" id="295255"/>
    <lineage>
        <taxon>Bacteria</taxon>
        <taxon>Pseudomonadati</taxon>
        <taxon>Thermodesulfobacteriota</taxon>
        <taxon>Desulfovibrionia</taxon>
        <taxon>Desulfovibrionales</taxon>
        <taxon>Desulfovibrionaceae</taxon>
        <taxon>Solidesulfovibrio</taxon>
    </lineage>
</organism>
<dbReference type="RefSeq" id="WP_160960745.1">
    <property type="nucleotide sequence ID" value="NZ_WVUD01000015.1"/>
</dbReference>
<protein>
    <submittedName>
        <fullName evidence="1">Uncharacterized protein</fullName>
    </submittedName>
</protein>
<dbReference type="OrthoDB" id="5452849at2"/>
<proteinExistence type="predicted"/>
<name>A0A7C9INV6_9BACT</name>
<dbReference type="AlphaFoldDB" id="A0A7C9INV6"/>